<organism evidence="1 2">
    <name type="scientific">Bacillus capparidis</name>
    <dbReference type="NCBI Taxonomy" id="1840411"/>
    <lineage>
        <taxon>Bacteria</taxon>
        <taxon>Bacillati</taxon>
        <taxon>Bacillota</taxon>
        <taxon>Bacilli</taxon>
        <taxon>Bacillales</taxon>
        <taxon>Bacillaceae</taxon>
        <taxon>Bacillus</taxon>
    </lineage>
</organism>
<evidence type="ECO:0000313" key="1">
    <source>
        <dbReference type="EMBL" id="MBP1079781.1"/>
    </source>
</evidence>
<keyword evidence="2" id="KW-1185">Reference proteome</keyword>
<comment type="caution">
    <text evidence="1">The sequence shown here is derived from an EMBL/GenBank/DDBJ whole genome shotgun (WGS) entry which is preliminary data.</text>
</comment>
<gene>
    <name evidence="1" type="ORF">JOC74_000269</name>
</gene>
<evidence type="ECO:0000313" key="2">
    <source>
        <dbReference type="Proteomes" id="UP000674416"/>
    </source>
</evidence>
<proteinExistence type="predicted"/>
<dbReference type="Proteomes" id="UP000674416">
    <property type="component" value="Unassembled WGS sequence"/>
</dbReference>
<accession>A0ABS4CRK1</accession>
<dbReference type="EMBL" id="JAFDST010000001">
    <property type="protein sequence ID" value="MBP1079781.1"/>
    <property type="molecule type" value="Genomic_DNA"/>
</dbReference>
<reference evidence="1 2" key="1">
    <citation type="submission" date="2021-01" db="EMBL/GenBank/DDBJ databases">
        <title>Genomic Encyclopedia of Type Strains, Phase IV (KMG-IV): sequencing the most valuable type-strain genomes for metagenomic binning, comparative biology and taxonomic classification.</title>
        <authorList>
            <person name="Goeker M."/>
        </authorList>
    </citation>
    <scope>NUCLEOTIDE SEQUENCE [LARGE SCALE GENOMIC DNA]</scope>
    <source>
        <strain evidence="1 2">DSM 103394</strain>
    </source>
</reference>
<dbReference type="RefSeq" id="WP_264080153.1">
    <property type="nucleotide sequence ID" value="NZ_JAFDST010000001.1"/>
</dbReference>
<sequence length="40" mass="4603">MKTGRPSKIAGYAILLSKLHVLTIEQKDMIIQMHMQKYDA</sequence>
<name>A0ABS4CRK1_9BACI</name>
<protein>
    <submittedName>
        <fullName evidence="1">Sugar diacid utilization regulator</fullName>
    </submittedName>
</protein>